<proteinExistence type="predicted"/>
<gene>
    <name evidence="3" type="ORF">GCM10009431_30070</name>
</gene>
<evidence type="ECO:0000256" key="2">
    <source>
        <dbReference type="SAM" id="Phobius"/>
    </source>
</evidence>
<keyword evidence="2" id="KW-1133">Transmembrane helix</keyword>
<dbReference type="RefSeq" id="WP_343799619.1">
    <property type="nucleotide sequence ID" value="NZ_BAAAGF010000005.1"/>
</dbReference>
<dbReference type="Proteomes" id="UP001500736">
    <property type="component" value="Unassembled WGS sequence"/>
</dbReference>
<organism evidence="3 4">
    <name type="scientific">Gaetbulibacter jejuensis</name>
    <dbReference type="NCBI Taxonomy" id="584607"/>
    <lineage>
        <taxon>Bacteria</taxon>
        <taxon>Pseudomonadati</taxon>
        <taxon>Bacteroidota</taxon>
        <taxon>Flavobacteriia</taxon>
        <taxon>Flavobacteriales</taxon>
        <taxon>Flavobacteriaceae</taxon>
        <taxon>Gaetbulibacter</taxon>
    </lineage>
</organism>
<keyword evidence="1" id="KW-0175">Coiled coil</keyword>
<evidence type="ECO:0000313" key="4">
    <source>
        <dbReference type="Proteomes" id="UP001500736"/>
    </source>
</evidence>
<keyword evidence="2" id="KW-0472">Membrane</keyword>
<feature type="coiled-coil region" evidence="1">
    <location>
        <begin position="60"/>
        <end position="94"/>
    </location>
</feature>
<dbReference type="EMBL" id="BAAAGF010000005">
    <property type="protein sequence ID" value="GAA0749927.1"/>
    <property type="molecule type" value="Genomic_DNA"/>
</dbReference>
<evidence type="ECO:0000313" key="3">
    <source>
        <dbReference type="EMBL" id="GAA0749927.1"/>
    </source>
</evidence>
<accession>A0ABN1JZ40</accession>
<keyword evidence="4" id="KW-1185">Reference proteome</keyword>
<comment type="caution">
    <text evidence="3">The sequence shown here is derived from an EMBL/GenBank/DDBJ whole genome shotgun (WGS) entry which is preliminary data.</text>
</comment>
<sequence>MENIVGARDRTLSFKTTQEDKIKLQQLANEKNVTRSEFVASVVHAYMPYYDFIGKAFPREQALQKELEKVNRENRKLTLELENANNRIDMEQRANRKFVGEQFKLNKTIFDLREELKTVNMEMYRLNETIKSNQPIEKKNVDTKLLMGSVGSIVLSGLALIVAPVLFKK</sequence>
<protein>
    <submittedName>
        <fullName evidence="3">Uncharacterized protein</fullName>
    </submittedName>
</protein>
<keyword evidence="2" id="KW-0812">Transmembrane</keyword>
<feature type="transmembrane region" description="Helical" evidence="2">
    <location>
        <begin position="145"/>
        <end position="167"/>
    </location>
</feature>
<name>A0ABN1JZ40_9FLAO</name>
<reference evidence="4" key="1">
    <citation type="journal article" date="2019" name="Int. J. Syst. Evol. Microbiol.">
        <title>The Global Catalogue of Microorganisms (GCM) 10K type strain sequencing project: providing services to taxonomists for standard genome sequencing and annotation.</title>
        <authorList>
            <consortium name="The Broad Institute Genomics Platform"/>
            <consortium name="The Broad Institute Genome Sequencing Center for Infectious Disease"/>
            <person name="Wu L."/>
            <person name="Ma J."/>
        </authorList>
    </citation>
    <scope>NUCLEOTIDE SEQUENCE [LARGE SCALE GENOMIC DNA]</scope>
    <source>
        <strain evidence="4">JCM 15976</strain>
    </source>
</reference>
<evidence type="ECO:0000256" key="1">
    <source>
        <dbReference type="SAM" id="Coils"/>
    </source>
</evidence>